<dbReference type="OrthoDB" id="2142040at2759"/>
<reference evidence="2" key="1">
    <citation type="journal article" date="2021" name="Mol. Ecol. Resour.">
        <title>Apolygus lucorum genome provides insights into omnivorousness and mesophyll feeding.</title>
        <authorList>
            <person name="Liu Y."/>
            <person name="Liu H."/>
            <person name="Wang H."/>
            <person name="Huang T."/>
            <person name="Liu B."/>
            <person name="Yang B."/>
            <person name="Yin L."/>
            <person name="Li B."/>
            <person name="Zhang Y."/>
            <person name="Zhang S."/>
            <person name="Jiang F."/>
            <person name="Zhang X."/>
            <person name="Ren Y."/>
            <person name="Wang B."/>
            <person name="Wang S."/>
            <person name="Lu Y."/>
            <person name="Wu K."/>
            <person name="Fan W."/>
            <person name="Wang G."/>
        </authorList>
    </citation>
    <scope>NUCLEOTIDE SEQUENCE</scope>
    <source>
        <strain evidence="2">12Hb</strain>
    </source>
</reference>
<feature type="chain" id="PRO_5035817741" description="SUEL-type lectin domain-containing protein" evidence="1">
    <location>
        <begin position="21"/>
        <end position="276"/>
    </location>
</feature>
<evidence type="ECO:0000313" key="2">
    <source>
        <dbReference type="EMBL" id="KAF6197507.1"/>
    </source>
</evidence>
<dbReference type="EMBL" id="WIXP02000020">
    <property type="protein sequence ID" value="KAF6197507.1"/>
    <property type="molecule type" value="Genomic_DNA"/>
</dbReference>
<keyword evidence="1" id="KW-0732">Signal</keyword>
<dbReference type="Gene3D" id="2.60.120.740">
    <property type="match status" value="1"/>
</dbReference>
<dbReference type="AlphaFoldDB" id="A0A8S9WKE9"/>
<dbReference type="InterPro" id="IPR043159">
    <property type="entry name" value="Lectin_gal-bd_sf"/>
</dbReference>
<dbReference type="CDD" id="cd22823">
    <property type="entry name" value="Gal_Rha_Lectin"/>
    <property type="match status" value="1"/>
</dbReference>
<keyword evidence="3" id="KW-1185">Reference proteome</keyword>
<evidence type="ECO:0008006" key="4">
    <source>
        <dbReference type="Google" id="ProtNLM"/>
    </source>
</evidence>
<dbReference type="InterPro" id="IPR006616">
    <property type="entry name" value="DM9_repeat"/>
</dbReference>
<dbReference type="Proteomes" id="UP000466442">
    <property type="component" value="Unassembled WGS sequence"/>
</dbReference>
<comment type="caution">
    <text evidence="2">The sequence shown here is derived from an EMBL/GenBank/DDBJ whole genome shotgun (WGS) entry which is preliminary data.</text>
</comment>
<proteinExistence type="predicted"/>
<feature type="signal peptide" evidence="1">
    <location>
        <begin position="1"/>
        <end position="20"/>
    </location>
</feature>
<dbReference type="SMART" id="SM00696">
    <property type="entry name" value="DM9"/>
    <property type="match status" value="2"/>
</dbReference>
<dbReference type="Pfam" id="PF11901">
    <property type="entry name" value="DM9"/>
    <property type="match status" value="1"/>
</dbReference>
<organism evidence="2 3">
    <name type="scientific">Apolygus lucorum</name>
    <name type="common">Small green plant bug</name>
    <name type="synonym">Lygocoris lucorum</name>
    <dbReference type="NCBI Taxonomy" id="248454"/>
    <lineage>
        <taxon>Eukaryota</taxon>
        <taxon>Metazoa</taxon>
        <taxon>Ecdysozoa</taxon>
        <taxon>Arthropoda</taxon>
        <taxon>Hexapoda</taxon>
        <taxon>Insecta</taxon>
        <taxon>Pterygota</taxon>
        <taxon>Neoptera</taxon>
        <taxon>Paraneoptera</taxon>
        <taxon>Hemiptera</taxon>
        <taxon>Heteroptera</taxon>
        <taxon>Panheteroptera</taxon>
        <taxon>Cimicomorpha</taxon>
        <taxon>Miridae</taxon>
        <taxon>Mirini</taxon>
        <taxon>Apolygus</taxon>
    </lineage>
</organism>
<name>A0A8S9WKE9_APOLU</name>
<dbReference type="PANTHER" id="PTHR31649">
    <property type="entry name" value="AGAP009604-PA"/>
    <property type="match status" value="1"/>
</dbReference>
<protein>
    <recommendedName>
        <fullName evidence="4">SUEL-type lectin domain-containing protein</fullName>
    </recommendedName>
</protein>
<evidence type="ECO:0000313" key="3">
    <source>
        <dbReference type="Proteomes" id="UP000466442"/>
    </source>
</evidence>
<sequence length="276" mass="30406">MLHLIKSIALALFAVYIANSLPNYAYTDYRKGWKRALACQSDRMTVSCTGGTVIQMKTAWYGKAVPHLSGCKEESESMPSGGCSTDENNIRLFRTACHGKQTCSVYKSSSDSQPCNEHKWMVFWYDCVPDQDLLETSPSTETPSNPVLGGFDENGRDLFVGRAFKNNDLLPCYVTPGSYCVFSNNDVTDGNNTFDYLVGGVVYANGPKYSWLQNHRGEVPRAAVTLGQTKDGDPLFVGRAEFGSGLYIGKVVPNQGLYIGLGGRSMFLDDYEILVQ</sequence>
<gene>
    <name evidence="2" type="ORF">GE061_020133</name>
</gene>
<accession>A0A8S9WKE9</accession>
<dbReference type="PANTHER" id="PTHR31649:SF1">
    <property type="entry name" value="FARNESOIC ACID O-METHYL TRANSFERASE DOMAIN-CONTAINING PROTEIN"/>
    <property type="match status" value="1"/>
</dbReference>
<evidence type="ECO:0000256" key="1">
    <source>
        <dbReference type="SAM" id="SignalP"/>
    </source>
</evidence>